<dbReference type="Gene3D" id="3.40.630.30">
    <property type="match status" value="1"/>
</dbReference>
<dbReference type="Proteomes" id="UP001595925">
    <property type="component" value="Unassembled WGS sequence"/>
</dbReference>
<evidence type="ECO:0000256" key="2">
    <source>
        <dbReference type="ARBA" id="ARBA00023315"/>
    </source>
</evidence>
<evidence type="ECO:0000256" key="1">
    <source>
        <dbReference type="ARBA" id="ARBA00022679"/>
    </source>
</evidence>
<name>A0ABD5QF85_9EURY</name>
<evidence type="ECO:0000259" key="4">
    <source>
        <dbReference type="PROSITE" id="PS51186"/>
    </source>
</evidence>
<comment type="caution">
    <text evidence="5">The sequence shown here is derived from an EMBL/GenBank/DDBJ whole genome shotgun (WGS) entry which is preliminary data.</text>
</comment>
<dbReference type="EMBL" id="JBHSJG010000036">
    <property type="protein sequence ID" value="MFC4988385.1"/>
    <property type="molecule type" value="Genomic_DNA"/>
</dbReference>
<comment type="similarity">
    <text evidence="3">Belongs to the acetyltransferase family. RimJ subfamily.</text>
</comment>
<dbReference type="PROSITE" id="PS51186">
    <property type="entry name" value="GNAT"/>
    <property type="match status" value="1"/>
</dbReference>
<reference evidence="5 6" key="1">
    <citation type="journal article" date="2019" name="Int. J. Syst. Evol. Microbiol.">
        <title>The Global Catalogue of Microorganisms (GCM) 10K type strain sequencing project: providing services to taxonomists for standard genome sequencing and annotation.</title>
        <authorList>
            <consortium name="The Broad Institute Genomics Platform"/>
            <consortium name="The Broad Institute Genome Sequencing Center for Infectious Disease"/>
            <person name="Wu L."/>
            <person name="Ma J."/>
        </authorList>
    </citation>
    <scope>NUCLEOTIDE SEQUENCE [LARGE SCALE GENOMIC DNA]</scope>
    <source>
        <strain evidence="5 6">CGMCC 1.15824</strain>
    </source>
</reference>
<dbReference type="SUPFAM" id="SSF55729">
    <property type="entry name" value="Acyl-CoA N-acyltransferases (Nat)"/>
    <property type="match status" value="1"/>
</dbReference>
<sequence>MPGARAAVGDRVTLRTVEREDRDFLQRGSANPEIRYPMGARLRSREEIEASLEDEADRFLVCLDDSDAGPGQPEGDTRPIGAVTVEDAGWKRPELTYWLVPEVHGEGYGKEAVSLAVGYAFRTYDTPVVSARAYAPNDASRGLLESLGFTQEGVLRGFMYVDGAHVDCAVYGLGREEWEKG</sequence>
<dbReference type="PANTHER" id="PTHR43792:SF8">
    <property type="entry name" value="[RIBOSOMAL PROTEIN US5]-ALANINE N-ACETYLTRANSFERASE"/>
    <property type="match status" value="1"/>
</dbReference>
<keyword evidence="1 5" id="KW-0808">Transferase</keyword>
<dbReference type="InterPro" id="IPR000182">
    <property type="entry name" value="GNAT_dom"/>
</dbReference>
<evidence type="ECO:0000313" key="5">
    <source>
        <dbReference type="EMBL" id="MFC4988385.1"/>
    </source>
</evidence>
<dbReference type="RefSeq" id="WP_224827194.1">
    <property type="nucleotide sequence ID" value="NZ_JAIVEF010000001.1"/>
</dbReference>
<evidence type="ECO:0000313" key="6">
    <source>
        <dbReference type="Proteomes" id="UP001595925"/>
    </source>
</evidence>
<organism evidence="5 6">
    <name type="scientific">Saliphagus infecundisoli</name>
    <dbReference type="NCBI Taxonomy" id="1849069"/>
    <lineage>
        <taxon>Archaea</taxon>
        <taxon>Methanobacteriati</taxon>
        <taxon>Methanobacteriota</taxon>
        <taxon>Stenosarchaea group</taxon>
        <taxon>Halobacteria</taxon>
        <taxon>Halobacteriales</taxon>
        <taxon>Natrialbaceae</taxon>
        <taxon>Saliphagus</taxon>
    </lineage>
</organism>
<gene>
    <name evidence="5" type="ORF">ACFPFO_11580</name>
</gene>
<dbReference type="EC" id="2.3.-.-" evidence="5"/>
<keyword evidence="6" id="KW-1185">Reference proteome</keyword>
<protein>
    <submittedName>
        <fullName evidence="5">GNAT family N-acetyltransferase</fullName>
        <ecNumber evidence="5">2.3.-.-</ecNumber>
    </submittedName>
</protein>
<dbReference type="InterPro" id="IPR051531">
    <property type="entry name" value="N-acetyltransferase"/>
</dbReference>
<evidence type="ECO:0000256" key="3">
    <source>
        <dbReference type="ARBA" id="ARBA00038502"/>
    </source>
</evidence>
<accession>A0ABD5QF85</accession>
<feature type="domain" description="N-acetyltransferase" evidence="4">
    <location>
        <begin position="12"/>
        <end position="167"/>
    </location>
</feature>
<keyword evidence="2 5" id="KW-0012">Acyltransferase</keyword>
<proteinExistence type="inferred from homology"/>
<dbReference type="GO" id="GO:0016746">
    <property type="term" value="F:acyltransferase activity"/>
    <property type="evidence" value="ECO:0007669"/>
    <property type="project" value="UniProtKB-KW"/>
</dbReference>
<dbReference type="PANTHER" id="PTHR43792">
    <property type="entry name" value="GNAT FAMILY, PUTATIVE (AFU_ORTHOLOGUE AFUA_3G00765)-RELATED-RELATED"/>
    <property type="match status" value="1"/>
</dbReference>
<dbReference type="InterPro" id="IPR016181">
    <property type="entry name" value="Acyl_CoA_acyltransferase"/>
</dbReference>
<dbReference type="AlphaFoldDB" id="A0ABD5QF85"/>
<dbReference type="Pfam" id="PF13302">
    <property type="entry name" value="Acetyltransf_3"/>
    <property type="match status" value="1"/>
</dbReference>